<reference evidence="2 3" key="1">
    <citation type="submission" date="2017-01" db="EMBL/GenBank/DDBJ databases">
        <title>Novel large sulfur bacteria in the metagenomes of groundwater-fed chemosynthetic microbial mats in the Lake Huron basin.</title>
        <authorList>
            <person name="Sharrar A.M."/>
            <person name="Flood B.E."/>
            <person name="Bailey J.V."/>
            <person name="Jones D.S."/>
            <person name="Biddanda B."/>
            <person name="Ruberg S.A."/>
            <person name="Marcus D.N."/>
            <person name="Dick G.J."/>
        </authorList>
    </citation>
    <scope>NUCLEOTIDE SEQUENCE [LARGE SCALE GENOMIC DNA]</scope>
    <source>
        <strain evidence="2">A7</strain>
    </source>
</reference>
<dbReference type="Proteomes" id="UP000192505">
    <property type="component" value="Unassembled WGS sequence"/>
</dbReference>
<name>A0A1W9KTU6_9BURK</name>
<dbReference type="Gene3D" id="1.20.120.520">
    <property type="entry name" value="nmb1532 protein domain like"/>
    <property type="match status" value="1"/>
</dbReference>
<dbReference type="InterPro" id="IPR012312">
    <property type="entry name" value="Hemerythrin-like"/>
</dbReference>
<dbReference type="Pfam" id="PF01814">
    <property type="entry name" value="Hemerythrin"/>
    <property type="match status" value="1"/>
</dbReference>
<protein>
    <submittedName>
        <fullName evidence="2">Hemerythrin</fullName>
    </submittedName>
</protein>
<dbReference type="AlphaFoldDB" id="A0A1W9KTU6"/>
<evidence type="ECO:0000313" key="3">
    <source>
        <dbReference type="Proteomes" id="UP000192505"/>
    </source>
</evidence>
<gene>
    <name evidence="2" type="ORF">BWK72_11420</name>
</gene>
<comment type="caution">
    <text evidence="2">The sequence shown here is derived from an EMBL/GenBank/DDBJ whole genome shotgun (WGS) entry which is preliminary data.</text>
</comment>
<dbReference type="EMBL" id="MTEI01000006">
    <property type="protein sequence ID" value="OQW87896.1"/>
    <property type="molecule type" value="Genomic_DNA"/>
</dbReference>
<feature type="domain" description="Hemerythrin-like" evidence="1">
    <location>
        <begin position="11"/>
        <end position="146"/>
    </location>
</feature>
<evidence type="ECO:0000313" key="2">
    <source>
        <dbReference type="EMBL" id="OQW87896.1"/>
    </source>
</evidence>
<organism evidence="2 3">
    <name type="scientific">Rhodoferax ferrireducens</name>
    <dbReference type="NCBI Taxonomy" id="192843"/>
    <lineage>
        <taxon>Bacteria</taxon>
        <taxon>Pseudomonadati</taxon>
        <taxon>Pseudomonadota</taxon>
        <taxon>Betaproteobacteria</taxon>
        <taxon>Burkholderiales</taxon>
        <taxon>Comamonadaceae</taxon>
        <taxon>Rhodoferax</taxon>
    </lineage>
</organism>
<sequence>MKPVSQPDRFQALDACHQQIHAHLAQLTDVLEKLQAGAEQVQYREQMRVIEEFFTGNARQHHLDEEKNIFPKLLASDNAELVQAVRTLQQDHGWIEQNWLELSPMLRAIAEGEDWVDMAELQHNVEVFLALLHDHIVLEETLIYPEARGQFAEELAARVKRLVS</sequence>
<accession>A0A1W9KTU6</accession>
<evidence type="ECO:0000259" key="1">
    <source>
        <dbReference type="Pfam" id="PF01814"/>
    </source>
</evidence>
<proteinExistence type="predicted"/>